<dbReference type="InterPro" id="IPR041222">
    <property type="entry name" value="PriA_3primeBD"/>
</dbReference>
<keyword evidence="1" id="KW-0547">Nucleotide-binding</keyword>
<proteinExistence type="predicted"/>
<dbReference type="EMBL" id="CP129674">
    <property type="protein sequence ID" value="XDS43978.1"/>
    <property type="molecule type" value="Genomic_DNA"/>
</dbReference>
<dbReference type="Pfam" id="PF17764">
    <property type="entry name" value="PriA_3primeBD"/>
    <property type="match status" value="1"/>
</dbReference>
<dbReference type="InterPro" id="IPR042115">
    <property type="entry name" value="PriA_3primeBD_sf"/>
</dbReference>
<keyword evidence="2" id="KW-0067">ATP-binding</keyword>
<reference evidence="6" key="1">
    <citation type="submission" date="2023-07" db="EMBL/GenBank/DDBJ databases">
        <title>Bifidobacterium aquikefiriaerophilum sp. nov. and Bifidobacterium eccum sp. nov., isolated from water kefir.</title>
        <authorList>
            <person name="Breselge S."/>
            <person name="Bellassi P."/>
            <person name="Barcenilla C."/>
            <person name="Alvarez-Ordonez A."/>
            <person name="Morelli L."/>
            <person name="Cotter P.D."/>
        </authorList>
    </citation>
    <scope>NUCLEOTIDE SEQUENCE</scope>
    <source>
        <strain evidence="6">WK041_4_12</strain>
    </source>
</reference>
<dbReference type="GO" id="GO:0003677">
    <property type="term" value="F:DNA binding"/>
    <property type="evidence" value="ECO:0007669"/>
    <property type="project" value="UniProtKB-KW"/>
</dbReference>
<dbReference type="AlphaFoldDB" id="A0AB39U538"/>
<keyword evidence="3" id="KW-0238">DNA-binding</keyword>
<feature type="region of interest" description="Disordered" evidence="4">
    <location>
        <begin position="544"/>
        <end position="568"/>
    </location>
</feature>
<dbReference type="PANTHER" id="PTHR30580:SF0">
    <property type="entry name" value="PRIMOSOMAL PROTEIN N"/>
    <property type="match status" value="1"/>
</dbReference>
<dbReference type="GO" id="GO:0006302">
    <property type="term" value="P:double-strand break repair"/>
    <property type="evidence" value="ECO:0007669"/>
    <property type="project" value="TreeGrafter"/>
</dbReference>
<evidence type="ECO:0000256" key="2">
    <source>
        <dbReference type="ARBA" id="ARBA00022840"/>
    </source>
</evidence>
<evidence type="ECO:0000256" key="4">
    <source>
        <dbReference type="SAM" id="MobiDB-lite"/>
    </source>
</evidence>
<organism evidence="6">
    <name type="scientific">Bifidobacterium aquikefiricola</name>
    <dbReference type="NCBI Taxonomy" id="3059038"/>
    <lineage>
        <taxon>Bacteria</taxon>
        <taxon>Bacillati</taxon>
        <taxon>Actinomycetota</taxon>
        <taxon>Actinomycetes</taxon>
        <taxon>Bifidobacteriales</taxon>
        <taxon>Bifidobacteriaceae</taxon>
        <taxon>Bifidobacterium</taxon>
    </lineage>
</organism>
<dbReference type="PANTHER" id="PTHR30580">
    <property type="entry name" value="PRIMOSOMAL PROTEIN N"/>
    <property type="match status" value="1"/>
</dbReference>
<evidence type="ECO:0000259" key="5">
    <source>
        <dbReference type="Pfam" id="PF17764"/>
    </source>
</evidence>
<protein>
    <submittedName>
        <fullName evidence="6">Primosomal protein N</fullName>
    </submittedName>
</protein>
<dbReference type="GO" id="GO:0006310">
    <property type="term" value="P:DNA recombination"/>
    <property type="evidence" value="ECO:0007669"/>
    <property type="project" value="TreeGrafter"/>
</dbReference>
<feature type="domain" description="Primosomal protein N' 3' DNA-binding" evidence="5">
    <location>
        <begin position="37"/>
        <end position="137"/>
    </location>
</feature>
<sequence>MVGSNAEQLALDGLAPRKRRKRAPAERVPAERNPIAQVILDVQATQLGSTFDYLVQSKDDEAAQPGVRVRVRFGHQLLFGFIWKRVASSSAPPSALRYIERVVSPQVAVSEQNRADITDIANAYGGTRANILRMAVPPRVARVDVEQQLVTGRFAIGVSEALKQHLQTWCDERYATLERSYDHMGQLRASIASHASSGYVWNVLPGVLRWAYDAAWALIEALLVGKAGIMVLPDMRHVLDLVEVLQNAGLRRFAPSKAAHGSWDGDFAVLGAALPPEERYRAFQAVASGQIRCVIGTRAVMYAPVEGSAVFAIMDDNAYQNADGFMPYAHARGVLRLRARNHRGTFIDFSAVRSPISQWEIQDESHAANSVCGTSINVRGLRTVTQEQSPWIRWLNREELARLADPAIGARVPHTAVAVILRALKLGPVLLSIPRESSHEVLCCSACHRQARCNRCTGPLMGTIHDGRVPHCLWCGAAAVDWSCANCGNESMRVLRVGAQGTAAELKGLFRHVPIVVSTPQQPRGVVTDIVDKPQIVIATPGAEPRVRPVGNSGGNSNGSSVGNSAEASRMREQSSYQAVAILDAWASLYAFGVDARIDTLTDWMHASSLCLPRTQGGQVMLIGETDPALAQSLMLWDSGVLAKQELKDRAATALPPVVAAACIWGNRDAVMNTMNEIGVLRGDYAAVEINGEEVPGFLGPVPIAPPRNIAARQLEGTHDRVRAIVRVRVQARDELALRLRASVAKHMATRNPKELHFKMDPKDLM</sequence>
<evidence type="ECO:0000256" key="1">
    <source>
        <dbReference type="ARBA" id="ARBA00022741"/>
    </source>
</evidence>
<dbReference type="GO" id="GO:0043138">
    <property type="term" value="F:3'-5' DNA helicase activity"/>
    <property type="evidence" value="ECO:0007669"/>
    <property type="project" value="TreeGrafter"/>
</dbReference>
<dbReference type="InterPro" id="IPR027417">
    <property type="entry name" value="P-loop_NTPase"/>
</dbReference>
<dbReference type="RefSeq" id="WP_369343571.1">
    <property type="nucleotide sequence ID" value="NZ_CP129674.1"/>
</dbReference>
<evidence type="ECO:0000313" key="6">
    <source>
        <dbReference type="EMBL" id="XDS43978.1"/>
    </source>
</evidence>
<dbReference type="GO" id="GO:0005524">
    <property type="term" value="F:ATP binding"/>
    <property type="evidence" value="ECO:0007669"/>
    <property type="project" value="UniProtKB-KW"/>
</dbReference>
<evidence type="ECO:0000256" key="3">
    <source>
        <dbReference type="ARBA" id="ARBA00023125"/>
    </source>
</evidence>
<dbReference type="GO" id="GO:0006270">
    <property type="term" value="P:DNA replication initiation"/>
    <property type="evidence" value="ECO:0007669"/>
    <property type="project" value="TreeGrafter"/>
</dbReference>
<accession>A0AB39U538</accession>
<dbReference type="Gene3D" id="3.40.1440.60">
    <property type="entry name" value="PriA, 3(prime) DNA-binding domain"/>
    <property type="match status" value="1"/>
</dbReference>
<dbReference type="KEGG" id="baqk:QN215_06790"/>
<dbReference type="Gene3D" id="3.40.50.300">
    <property type="entry name" value="P-loop containing nucleotide triphosphate hydrolases"/>
    <property type="match status" value="1"/>
</dbReference>
<gene>
    <name evidence="6" type="ORF">QN215_06790</name>
</gene>
<name>A0AB39U538_9BIFI</name>